<evidence type="ECO:0000256" key="1">
    <source>
        <dbReference type="ARBA" id="ARBA00023157"/>
    </source>
</evidence>
<name>A0A811V9A6_CERCA</name>
<dbReference type="PANTHER" id="PTHR33236:SF4">
    <property type="entry name" value="CUB DOMAIN-CONTAINING PROTEIN"/>
    <property type="match status" value="1"/>
</dbReference>
<protein>
    <submittedName>
        <fullName evidence="5">(Mediterranean fruit fly) hypothetical protein</fullName>
    </submittedName>
</protein>
<evidence type="ECO:0000256" key="3">
    <source>
        <dbReference type="SAM" id="MobiDB-lite"/>
    </source>
</evidence>
<feature type="compositionally biased region" description="Low complexity" evidence="3">
    <location>
        <begin position="568"/>
        <end position="629"/>
    </location>
</feature>
<dbReference type="InterPro" id="IPR035914">
    <property type="entry name" value="Sperma_CUB_dom_sf"/>
</dbReference>
<accession>A0A811V9A6</accession>
<evidence type="ECO:0000259" key="4">
    <source>
        <dbReference type="PROSITE" id="PS01180"/>
    </source>
</evidence>
<dbReference type="Proteomes" id="UP000606786">
    <property type="component" value="Unassembled WGS sequence"/>
</dbReference>
<dbReference type="InterPro" id="IPR000859">
    <property type="entry name" value="CUB_dom"/>
</dbReference>
<reference evidence="5" key="1">
    <citation type="submission" date="2020-11" db="EMBL/GenBank/DDBJ databases">
        <authorList>
            <person name="Whitehead M."/>
        </authorList>
    </citation>
    <scope>NUCLEOTIDE SEQUENCE</scope>
    <source>
        <strain evidence="5">EGII</strain>
    </source>
</reference>
<evidence type="ECO:0000313" key="6">
    <source>
        <dbReference type="Proteomes" id="UP000606786"/>
    </source>
</evidence>
<dbReference type="PANTHER" id="PTHR33236">
    <property type="entry name" value="INTRAFLAGELLAR TRANSPORT PROTEIN 122 FAMILY PROTEIN-RELATED"/>
    <property type="match status" value="1"/>
</dbReference>
<comment type="caution">
    <text evidence="5">The sequence shown here is derived from an EMBL/GenBank/DDBJ whole genome shotgun (WGS) entry which is preliminary data.</text>
</comment>
<dbReference type="OrthoDB" id="6344756at2759"/>
<dbReference type="SUPFAM" id="SSF49854">
    <property type="entry name" value="Spermadhesin, CUB domain"/>
    <property type="match status" value="1"/>
</dbReference>
<gene>
    <name evidence="5" type="ORF">CCAP1982_LOCUS20898</name>
</gene>
<feature type="region of interest" description="Disordered" evidence="3">
    <location>
        <begin position="568"/>
        <end position="651"/>
    </location>
</feature>
<dbReference type="AlphaFoldDB" id="A0A811V9A6"/>
<evidence type="ECO:0000256" key="2">
    <source>
        <dbReference type="PROSITE-ProRule" id="PRU00059"/>
    </source>
</evidence>
<comment type="caution">
    <text evidence="2">Lacks conserved residue(s) required for the propagation of feature annotation.</text>
</comment>
<dbReference type="PROSITE" id="PS01180">
    <property type="entry name" value="CUB"/>
    <property type="match status" value="1"/>
</dbReference>
<organism evidence="5 6">
    <name type="scientific">Ceratitis capitata</name>
    <name type="common">Mediterranean fruit fly</name>
    <name type="synonym">Tephritis capitata</name>
    <dbReference type="NCBI Taxonomy" id="7213"/>
    <lineage>
        <taxon>Eukaryota</taxon>
        <taxon>Metazoa</taxon>
        <taxon>Ecdysozoa</taxon>
        <taxon>Arthropoda</taxon>
        <taxon>Hexapoda</taxon>
        <taxon>Insecta</taxon>
        <taxon>Pterygota</taxon>
        <taxon>Neoptera</taxon>
        <taxon>Endopterygota</taxon>
        <taxon>Diptera</taxon>
        <taxon>Brachycera</taxon>
        <taxon>Muscomorpha</taxon>
        <taxon>Tephritoidea</taxon>
        <taxon>Tephritidae</taxon>
        <taxon>Ceratitis</taxon>
        <taxon>Ceratitis</taxon>
    </lineage>
</organism>
<dbReference type="Pfam" id="PF26080">
    <property type="entry name" value="CUB_animal"/>
    <property type="match status" value="1"/>
</dbReference>
<dbReference type="Gene3D" id="2.60.120.290">
    <property type="entry name" value="Spermadhesin, CUB domain"/>
    <property type="match status" value="1"/>
</dbReference>
<proteinExistence type="predicted"/>
<dbReference type="InterPro" id="IPR058698">
    <property type="entry name" value="CUB_metazoa"/>
</dbReference>
<evidence type="ECO:0000313" key="5">
    <source>
        <dbReference type="EMBL" id="CAD7012798.1"/>
    </source>
</evidence>
<keyword evidence="6" id="KW-1185">Reference proteome</keyword>
<feature type="region of interest" description="Disordered" evidence="3">
    <location>
        <begin position="483"/>
        <end position="503"/>
    </location>
</feature>
<sequence>MESEKVQVHQSALKTKVGISQSKQTPISHTMNYRCIPALRFLLFLLTLHTCCKYTVPSPAHAAPNIAHWPSSNLHSNERYNVASAWPPSLQHIDIWNAIHTPTNSAIPEEDLEVLSQQANEGFQYAGVNYEASFKATPNTINDKQVEQKLNVKLKHGVTKNINEKNLENNTIWETPNDRQKRVIHLFPVPVDGECLSDDGRRIGNCFNIYECRAKGGTAKGECAMGFGVCCIFIASCNTTISNNITYLVSPQFPSFMPSNYSAPCNFKIPLMSNEVSQLRIDFYHFSVGQPNRRTGSCDGDVFAVNGGPSGTLTLCGQNSGQHIYYEVGGAAAPRQTLFGNLRPLTFSQLYPNNSVSEMPIIEISMNFTQRFQPIRLWEIRIAQIPFSQRAPVGCLQYHTGTEGIIQTFNFAENGRHLANQNYRICMRQEQEMCSIMYQPCDEQSFRIGPSNAGEPGVVNMGAPVIMMDPMMSSIMSNMMGDATNGGAGGGGGSSTIAGDNPTMDVMPTMQSTVLADDPNVLQMMDATTMMAATMTSATTSGATSATTAAVTDSSAAASESSAATTTAATSASSASPASSTEVSSAATSASETPAATSQAPASSSSATTLDTRSSTTPATTSSSSTLSDEIPEGSGGGDADWIAGAPTRRPGAPSGGFDLLGFLRSAFDFNSFRRQSRQIDERSVRAKVGIDIPARRTRQLYSRCTDRLTMPCIVEDFIGMGPLGSPTLPGCEPVHCGSQFCSSGIWPCRIESTVTPFYVGVHFGNGAGKGSAEDNIGACLRFQQVECM</sequence>
<dbReference type="EMBL" id="CAJHJT010000056">
    <property type="protein sequence ID" value="CAD7012798.1"/>
    <property type="molecule type" value="Genomic_DNA"/>
</dbReference>
<keyword evidence="1" id="KW-1015">Disulfide bond</keyword>
<feature type="compositionally biased region" description="Gly residues" evidence="3">
    <location>
        <begin position="484"/>
        <end position="494"/>
    </location>
</feature>
<feature type="domain" description="CUB" evidence="4">
    <location>
        <begin position="237"/>
        <end position="375"/>
    </location>
</feature>